<keyword evidence="10 11" id="KW-0968">Cytoplasmic vesicle</keyword>
<evidence type="ECO:0000256" key="2">
    <source>
        <dbReference type="ARBA" id="ARBA00004347"/>
    </source>
</evidence>
<proteinExistence type="inferred from homology"/>
<accession>A0A9W8G6T5</accession>
<dbReference type="GO" id="GO:0005198">
    <property type="term" value="F:structural molecule activity"/>
    <property type="evidence" value="ECO:0007669"/>
    <property type="project" value="UniProtKB-UniRule"/>
</dbReference>
<evidence type="ECO:0000256" key="11">
    <source>
        <dbReference type="PIRNR" id="PIRNR016478"/>
    </source>
</evidence>
<dbReference type="GO" id="GO:0006891">
    <property type="term" value="P:intra-Golgi vesicle-mediated transport"/>
    <property type="evidence" value="ECO:0007669"/>
    <property type="project" value="TreeGrafter"/>
</dbReference>
<dbReference type="GO" id="GO:0006888">
    <property type="term" value="P:endoplasmic reticulum to Golgi vesicle-mediated transport"/>
    <property type="evidence" value="ECO:0007669"/>
    <property type="project" value="TreeGrafter"/>
</dbReference>
<evidence type="ECO:0000256" key="5">
    <source>
        <dbReference type="ARBA" id="ARBA00022490"/>
    </source>
</evidence>
<evidence type="ECO:0000256" key="8">
    <source>
        <dbReference type="ARBA" id="ARBA00023034"/>
    </source>
</evidence>
<evidence type="ECO:0000256" key="3">
    <source>
        <dbReference type="ARBA" id="ARBA00008827"/>
    </source>
</evidence>
<comment type="similarity">
    <text evidence="3 11">Belongs to the COPE family.</text>
</comment>
<keyword evidence="8 11" id="KW-0333">Golgi apparatus</keyword>
<dbReference type="GO" id="GO:0030126">
    <property type="term" value="C:COPI vesicle coat"/>
    <property type="evidence" value="ECO:0007669"/>
    <property type="project" value="TreeGrafter"/>
</dbReference>
<keyword evidence="9 11" id="KW-0472">Membrane</keyword>
<dbReference type="Proteomes" id="UP001151518">
    <property type="component" value="Unassembled WGS sequence"/>
</dbReference>
<comment type="function">
    <text evidence="11">The coatomer is a cytosolic protein complex that binds to dilysine motifs and reversibly associates with Golgi non-clathrin-coated vesicles, which further mediate biosynthetic protein transport from the ER, via the Golgi up to the trans Golgi network. The coatomer complex is required for budding from Golgi membranes, and is essential for the retrograde Golgi-to-ER transport of dilysine-tagged proteins.</text>
</comment>
<gene>
    <name evidence="12" type="ORF">GGI25_004354</name>
</gene>
<evidence type="ECO:0000313" key="13">
    <source>
        <dbReference type="Proteomes" id="UP001151518"/>
    </source>
</evidence>
<name>A0A9W8G6T5_9FUNG</name>
<dbReference type="GO" id="GO:0015031">
    <property type="term" value="P:protein transport"/>
    <property type="evidence" value="ECO:0007669"/>
    <property type="project" value="UniProtKB-UniRule"/>
</dbReference>
<dbReference type="InterPro" id="IPR006822">
    <property type="entry name" value="Coatomer_esu"/>
</dbReference>
<protein>
    <recommendedName>
        <fullName evidence="11">Coatomer subunit epsilon</fullName>
    </recommendedName>
</protein>
<dbReference type="Gene3D" id="1.25.40.10">
    <property type="entry name" value="Tetratricopeptide repeat domain"/>
    <property type="match status" value="1"/>
</dbReference>
<evidence type="ECO:0000256" key="10">
    <source>
        <dbReference type="ARBA" id="ARBA00023329"/>
    </source>
</evidence>
<evidence type="ECO:0000256" key="6">
    <source>
        <dbReference type="ARBA" id="ARBA00022892"/>
    </source>
</evidence>
<keyword evidence="7 11" id="KW-0653">Protein transport</keyword>
<comment type="subcellular location">
    <subcellularLocation>
        <location evidence="2">Cytoplasmic vesicle</location>
        <location evidence="2">COPI-coated vesicle membrane</location>
        <topology evidence="2">Peripheral membrane protein</topology>
        <orientation evidence="2">Cytoplasmic side</orientation>
    </subcellularLocation>
    <subcellularLocation>
        <location evidence="1">Golgi apparatus membrane</location>
        <topology evidence="1">Peripheral membrane protein</topology>
        <orientation evidence="1">Cytoplasmic side</orientation>
    </subcellularLocation>
</comment>
<dbReference type="OrthoDB" id="310217at2759"/>
<sequence length="292" mass="31780">MSEIVDEFYTARNLLYLGAYPQALAALPMHLSAPQELEKQALQYRAFLGQGNSALVLAEIPSKAPVLLEAVRALAESHSNPQTSLSTIRPLIAEASNLQSPAFVAIAAQILAANGSHDDALRILALHPKNLECAVMTINIYLAINRADLAQKLVARMRSWSEDAPLAQLAEAWTALFTGGPKYNDAFYIFEELAQASSVSTARLLNARAVAKLHLAQYPEAMDLLQQALEKDSNDPDTLANLIVCANLTGKPLETKSRYLSQLRHVAPAHPFISDFDAKDAEFDALAAKYSK</sequence>
<dbReference type="Pfam" id="PF04733">
    <property type="entry name" value="Coatomer_E"/>
    <property type="match status" value="1"/>
</dbReference>
<dbReference type="AlphaFoldDB" id="A0A9W8G6T5"/>
<evidence type="ECO:0000256" key="9">
    <source>
        <dbReference type="ARBA" id="ARBA00023136"/>
    </source>
</evidence>
<evidence type="ECO:0000256" key="4">
    <source>
        <dbReference type="ARBA" id="ARBA00022448"/>
    </source>
</evidence>
<comment type="caution">
    <text evidence="12">The sequence shown here is derived from an EMBL/GenBank/DDBJ whole genome shotgun (WGS) entry which is preliminary data.</text>
</comment>
<dbReference type="GO" id="GO:0006890">
    <property type="term" value="P:retrograde vesicle-mediated transport, Golgi to endoplasmic reticulum"/>
    <property type="evidence" value="ECO:0007669"/>
    <property type="project" value="UniProtKB-UniRule"/>
</dbReference>
<dbReference type="PANTHER" id="PTHR10805:SF0">
    <property type="entry name" value="COATOMER SUBUNIT EPSILON"/>
    <property type="match status" value="1"/>
</dbReference>
<keyword evidence="5 11" id="KW-0963">Cytoplasm</keyword>
<reference evidence="12" key="1">
    <citation type="submission" date="2022-07" db="EMBL/GenBank/DDBJ databases">
        <title>Phylogenomic reconstructions and comparative analyses of Kickxellomycotina fungi.</title>
        <authorList>
            <person name="Reynolds N.K."/>
            <person name="Stajich J.E."/>
            <person name="Barry K."/>
            <person name="Grigoriev I.V."/>
            <person name="Crous P."/>
            <person name="Smith M.E."/>
        </authorList>
    </citation>
    <scope>NUCLEOTIDE SEQUENCE</scope>
    <source>
        <strain evidence="12">NRRL 3115</strain>
    </source>
</reference>
<dbReference type="PANTHER" id="PTHR10805">
    <property type="entry name" value="COATOMER SUBUNIT EPSILON"/>
    <property type="match status" value="1"/>
</dbReference>
<dbReference type="SUPFAM" id="SSF48452">
    <property type="entry name" value="TPR-like"/>
    <property type="match status" value="1"/>
</dbReference>
<evidence type="ECO:0000256" key="1">
    <source>
        <dbReference type="ARBA" id="ARBA00004255"/>
    </source>
</evidence>
<dbReference type="PIRSF" id="PIRSF016478">
    <property type="entry name" value="Coatomer_esu"/>
    <property type="match status" value="1"/>
</dbReference>
<keyword evidence="4 11" id="KW-0813">Transport</keyword>
<keyword evidence="6 11" id="KW-0931">ER-Golgi transport</keyword>
<evidence type="ECO:0000313" key="12">
    <source>
        <dbReference type="EMBL" id="KAJ2674414.1"/>
    </source>
</evidence>
<dbReference type="EMBL" id="JANBTW010000057">
    <property type="protein sequence ID" value="KAJ2674414.1"/>
    <property type="molecule type" value="Genomic_DNA"/>
</dbReference>
<organism evidence="12 13">
    <name type="scientific">Coemansia spiralis</name>
    <dbReference type="NCBI Taxonomy" id="417178"/>
    <lineage>
        <taxon>Eukaryota</taxon>
        <taxon>Fungi</taxon>
        <taxon>Fungi incertae sedis</taxon>
        <taxon>Zoopagomycota</taxon>
        <taxon>Kickxellomycotina</taxon>
        <taxon>Kickxellomycetes</taxon>
        <taxon>Kickxellales</taxon>
        <taxon>Kickxellaceae</taxon>
        <taxon>Coemansia</taxon>
    </lineage>
</organism>
<evidence type="ECO:0000256" key="7">
    <source>
        <dbReference type="ARBA" id="ARBA00022927"/>
    </source>
</evidence>
<dbReference type="InterPro" id="IPR011990">
    <property type="entry name" value="TPR-like_helical_dom_sf"/>
</dbReference>
<dbReference type="GO" id="GO:0000139">
    <property type="term" value="C:Golgi membrane"/>
    <property type="evidence" value="ECO:0007669"/>
    <property type="project" value="UniProtKB-SubCell"/>
</dbReference>